<sequence length="511" mass="58243">MLKMIIADDERVIRESISRLIDWEKLGVELTGLCRNGLEAYDMIIDEDPDIVLTDIRMPGMDGLELIRKVSLMDLDTRFILLSGYGEFEYAKEAMKYGVKHYLLKPCNKSQISDCIAEAAKDSYARKRTRYLESGHALLTGSMHHNIVSSVISESLGQKKALPDILRSYEPYLDFYSTPYQLLYVFFLEIDSLDSFLHELKLFCEQNLPQVTMHGTYVHNTLLLFYKDYSADSDLLMQLIRNLSIPSQPVGLEIQKETYPSLYKLLEIILVKLKRFSTIYYINNFHLLYTCNYNSLMSEAEHLYQQIKHESADIFHSLADLLTGIEDAAFLKQLSGNLLLKAAADNPSCSAVTLTEWLIEIDGETDPKRLKPLILDHLEYLLLSPSKENSASSMVEQITTYVENNLGNSVLTLKFISEQVLFMNVDYVSKRFFKETGRKFSDYLTDIRITRAKEYMAAGEKIQVVAEKVGCGNNPHYFSQLFKKKTGMTPSAYSAALNMTKTGGSCINHST</sequence>
<proteinExistence type="predicted"/>
<dbReference type="InterPro" id="IPR018060">
    <property type="entry name" value="HTH_AraC"/>
</dbReference>
<reference evidence="13" key="2">
    <citation type="submission" date="2022-01" db="EMBL/GenBank/DDBJ databases">
        <title>Novel bile acid biosynthetic pathways are enriched in the microbiome of centenarians.</title>
        <authorList>
            <person name="Sato Y."/>
            <person name="Atarashi K."/>
            <person name="Plichta R.D."/>
            <person name="Arai Y."/>
            <person name="Sasajima S."/>
            <person name="Kearney M.S."/>
            <person name="Suda W."/>
            <person name="Takeshita K."/>
            <person name="Sasaki T."/>
            <person name="Okamoto S."/>
            <person name="Skelly N.A."/>
            <person name="Okamura Y."/>
            <person name="Vlamakis H."/>
            <person name="Li Y."/>
            <person name="Tanoue T."/>
            <person name="Takei H."/>
            <person name="Nittono H."/>
            <person name="Narushima S."/>
            <person name="Irie J."/>
            <person name="Itoh H."/>
            <person name="Moriya K."/>
            <person name="Sugiura Y."/>
            <person name="Suematsu M."/>
            <person name="Moritoki N."/>
            <person name="Shibata S."/>
            <person name="Littman R.D."/>
            <person name="Fischbach A.M."/>
            <person name="Uwamino Y."/>
            <person name="Inoue T."/>
            <person name="Honda A."/>
            <person name="Hattori M."/>
            <person name="Murai T."/>
            <person name="Xavier J.R."/>
            <person name="Hirose N."/>
            <person name="Honda K."/>
        </authorList>
    </citation>
    <scope>NUCLEOTIDE SEQUENCE</scope>
    <source>
        <strain evidence="13">CE91-St55</strain>
    </source>
</reference>
<dbReference type="InterPro" id="IPR001789">
    <property type="entry name" value="Sig_transdc_resp-reg_receiver"/>
</dbReference>
<evidence type="ECO:0000313" key="15">
    <source>
        <dbReference type="Proteomes" id="UP000434223"/>
    </source>
</evidence>
<evidence type="ECO:0000259" key="12">
    <source>
        <dbReference type="PROSITE" id="PS50110"/>
    </source>
</evidence>
<evidence type="ECO:0000313" key="13">
    <source>
        <dbReference type="EMBL" id="GKG98845.1"/>
    </source>
</evidence>
<dbReference type="GO" id="GO:0005737">
    <property type="term" value="C:cytoplasm"/>
    <property type="evidence" value="ECO:0007669"/>
    <property type="project" value="UniProtKB-SubCell"/>
</dbReference>
<dbReference type="Pfam" id="PF12833">
    <property type="entry name" value="HTH_18"/>
    <property type="match status" value="1"/>
</dbReference>
<keyword evidence="6" id="KW-0805">Transcription regulation</keyword>
<evidence type="ECO:0000256" key="10">
    <source>
        <dbReference type="PROSITE-ProRule" id="PRU00169"/>
    </source>
</evidence>
<evidence type="ECO:0000256" key="8">
    <source>
        <dbReference type="ARBA" id="ARBA00023163"/>
    </source>
</evidence>
<dbReference type="CDD" id="cd17536">
    <property type="entry name" value="REC_YesN-like"/>
    <property type="match status" value="1"/>
</dbReference>
<evidence type="ECO:0000256" key="9">
    <source>
        <dbReference type="ARBA" id="ARBA00024867"/>
    </source>
</evidence>
<dbReference type="GO" id="GO:0000160">
    <property type="term" value="P:phosphorelay signal transduction system"/>
    <property type="evidence" value="ECO:0007669"/>
    <property type="project" value="UniProtKB-KW"/>
</dbReference>
<keyword evidence="4 10" id="KW-0597">Phosphoprotein</keyword>
<protein>
    <recommendedName>
        <fullName evidence="2">Stage 0 sporulation protein A homolog</fullName>
    </recommendedName>
</protein>
<dbReference type="PANTHER" id="PTHR42713:SF3">
    <property type="entry name" value="TRANSCRIPTIONAL REGULATORY PROTEIN HPTR"/>
    <property type="match status" value="1"/>
</dbReference>
<dbReference type="RefSeq" id="WP_006772387.1">
    <property type="nucleotide sequence ID" value="NZ_BQNJ01000001.1"/>
</dbReference>
<dbReference type="EMBL" id="WNME01000011">
    <property type="protein sequence ID" value="MUB64808.1"/>
    <property type="molecule type" value="Genomic_DNA"/>
</dbReference>
<dbReference type="SUPFAM" id="SSF52172">
    <property type="entry name" value="CheY-like"/>
    <property type="match status" value="1"/>
</dbReference>
<dbReference type="SMART" id="SM00342">
    <property type="entry name" value="HTH_ARAC"/>
    <property type="match status" value="1"/>
</dbReference>
<dbReference type="OrthoDB" id="9794370at2"/>
<dbReference type="GeneID" id="93147404"/>
<keyword evidence="8" id="KW-0804">Transcription</keyword>
<evidence type="ECO:0000259" key="11">
    <source>
        <dbReference type="PROSITE" id="PS01124"/>
    </source>
</evidence>
<dbReference type="SUPFAM" id="SSF46689">
    <property type="entry name" value="Homeodomain-like"/>
    <property type="match status" value="1"/>
</dbReference>
<dbReference type="InterPro" id="IPR009057">
    <property type="entry name" value="Homeodomain-like_sf"/>
</dbReference>
<dbReference type="Pfam" id="PF00072">
    <property type="entry name" value="Response_reg"/>
    <property type="match status" value="1"/>
</dbReference>
<keyword evidence="5" id="KW-0902">Two-component regulatory system</keyword>
<keyword evidence="7" id="KW-0238">DNA-binding</keyword>
<dbReference type="GO" id="GO:0003700">
    <property type="term" value="F:DNA-binding transcription factor activity"/>
    <property type="evidence" value="ECO:0007669"/>
    <property type="project" value="InterPro"/>
</dbReference>
<evidence type="ECO:0000256" key="3">
    <source>
        <dbReference type="ARBA" id="ARBA00022490"/>
    </source>
</evidence>
<accession>A0A174X2N5</accession>
<dbReference type="PROSITE" id="PS50110">
    <property type="entry name" value="RESPONSE_REGULATORY"/>
    <property type="match status" value="1"/>
</dbReference>
<evidence type="ECO:0000256" key="2">
    <source>
        <dbReference type="ARBA" id="ARBA00018672"/>
    </source>
</evidence>
<dbReference type="Proteomes" id="UP000434223">
    <property type="component" value="Unassembled WGS sequence"/>
</dbReference>
<name>A0A174X2N5_9FIRM</name>
<feature type="domain" description="HTH araC/xylS-type" evidence="11">
    <location>
        <begin position="396"/>
        <end position="496"/>
    </location>
</feature>
<comment type="caution">
    <text evidence="14">The sequence shown here is derived from an EMBL/GenBank/DDBJ whole genome shotgun (WGS) entry which is preliminary data.</text>
</comment>
<evidence type="ECO:0000256" key="4">
    <source>
        <dbReference type="ARBA" id="ARBA00022553"/>
    </source>
</evidence>
<dbReference type="InterPro" id="IPR011006">
    <property type="entry name" value="CheY-like_superfamily"/>
</dbReference>
<dbReference type="Gene3D" id="1.10.10.60">
    <property type="entry name" value="Homeodomain-like"/>
    <property type="match status" value="2"/>
</dbReference>
<evidence type="ECO:0000256" key="6">
    <source>
        <dbReference type="ARBA" id="ARBA00023015"/>
    </source>
</evidence>
<feature type="domain" description="Response regulatory" evidence="12">
    <location>
        <begin position="3"/>
        <end position="120"/>
    </location>
</feature>
<dbReference type="SMART" id="SM00448">
    <property type="entry name" value="REC"/>
    <property type="match status" value="1"/>
</dbReference>
<gene>
    <name evidence="13" type="ORF">CE91St55_08270</name>
    <name evidence="14" type="ORF">GNE07_17395</name>
</gene>
<dbReference type="AlphaFoldDB" id="A0A174X2N5"/>
<evidence type="ECO:0000256" key="7">
    <source>
        <dbReference type="ARBA" id="ARBA00023125"/>
    </source>
</evidence>
<comment type="function">
    <text evidence="9">May play the central regulatory role in sporulation. It may be an element of the effector pathway responsible for the activation of sporulation genes in response to nutritional stress. Spo0A may act in concert with spo0H (a sigma factor) to control the expression of some genes that are critical to the sporulation process.</text>
</comment>
<reference evidence="14 15" key="1">
    <citation type="submission" date="2019-09" db="EMBL/GenBank/DDBJ databases">
        <title>Draft genome sequencing of Hungatella hathewayi 123Y-2.</title>
        <authorList>
            <person name="Lv Q."/>
            <person name="Li S."/>
        </authorList>
    </citation>
    <scope>NUCLEOTIDE SEQUENCE [LARGE SCALE GENOMIC DNA]</scope>
    <source>
        <strain evidence="14 15">123Y-2</strain>
    </source>
</reference>
<keyword evidence="3" id="KW-0963">Cytoplasm</keyword>
<feature type="modified residue" description="4-aspartylphosphate" evidence="10">
    <location>
        <position position="55"/>
    </location>
</feature>
<comment type="subcellular location">
    <subcellularLocation>
        <location evidence="1">Cytoplasm</location>
    </subcellularLocation>
</comment>
<dbReference type="EMBL" id="BQNJ01000001">
    <property type="protein sequence ID" value="GKG98845.1"/>
    <property type="molecule type" value="Genomic_DNA"/>
</dbReference>
<dbReference type="PANTHER" id="PTHR42713">
    <property type="entry name" value="HISTIDINE KINASE-RELATED"/>
    <property type="match status" value="1"/>
</dbReference>
<evidence type="ECO:0000256" key="5">
    <source>
        <dbReference type="ARBA" id="ARBA00023012"/>
    </source>
</evidence>
<dbReference type="GO" id="GO:0043565">
    <property type="term" value="F:sequence-specific DNA binding"/>
    <property type="evidence" value="ECO:0007669"/>
    <property type="project" value="InterPro"/>
</dbReference>
<evidence type="ECO:0000256" key="1">
    <source>
        <dbReference type="ARBA" id="ARBA00004496"/>
    </source>
</evidence>
<dbReference type="Proteomes" id="UP001055091">
    <property type="component" value="Unassembled WGS sequence"/>
</dbReference>
<dbReference type="InterPro" id="IPR051552">
    <property type="entry name" value="HptR"/>
</dbReference>
<dbReference type="PROSITE" id="PS01124">
    <property type="entry name" value="HTH_ARAC_FAMILY_2"/>
    <property type="match status" value="1"/>
</dbReference>
<dbReference type="Gene3D" id="3.40.50.2300">
    <property type="match status" value="1"/>
</dbReference>
<organism evidence="14 15">
    <name type="scientific">Hungatella hathewayi</name>
    <dbReference type="NCBI Taxonomy" id="154046"/>
    <lineage>
        <taxon>Bacteria</taxon>
        <taxon>Bacillati</taxon>
        <taxon>Bacillota</taxon>
        <taxon>Clostridia</taxon>
        <taxon>Lachnospirales</taxon>
        <taxon>Lachnospiraceae</taxon>
        <taxon>Hungatella</taxon>
    </lineage>
</organism>
<evidence type="ECO:0000313" key="14">
    <source>
        <dbReference type="EMBL" id="MUB64808.1"/>
    </source>
</evidence>